<gene>
    <name evidence="1" type="ORF">C8F04DRAFT_73461</name>
</gene>
<organism evidence="1 2">
    <name type="scientific">Mycena alexandri</name>
    <dbReference type="NCBI Taxonomy" id="1745969"/>
    <lineage>
        <taxon>Eukaryota</taxon>
        <taxon>Fungi</taxon>
        <taxon>Dikarya</taxon>
        <taxon>Basidiomycota</taxon>
        <taxon>Agaricomycotina</taxon>
        <taxon>Agaricomycetes</taxon>
        <taxon>Agaricomycetidae</taxon>
        <taxon>Agaricales</taxon>
        <taxon>Marasmiineae</taxon>
        <taxon>Mycenaceae</taxon>
        <taxon>Mycena</taxon>
    </lineage>
</organism>
<keyword evidence="2" id="KW-1185">Reference proteome</keyword>
<dbReference type="Proteomes" id="UP001218188">
    <property type="component" value="Unassembled WGS sequence"/>
</dbReference>
<evidence type="ECO:0000313" key="1">
    <source>
        <dbReference type="EMBL" id="KAJ7027922.1"/>
    </source>
</evidence>
<dbReference type="EMBL" id="JARJCM010000118">
    <property type="protein sequence ID" value="KAJ7027922.1"/>
    <property type="molecule type" value="Genomic_DNA"/>
</dbReference>
<sequence length="128" mass="14479">MPLKANLHEPHHSIQSLTPYEHLHHLFRLCSNHYHRNITSCGVTQEVKGLMYSLLCLKLERGVDSDSRKRRQGRKWCVYSLKSVFPCSCSVGSRSVTQQGDHSFCLRGHLLGAKFHSGSGLAGGRRKH</sequence>
<name>A0AAD6WWL0_9AGAR</name>
<evidence type="ECO:0000313" key="2">
    <source>
        <dbReference type="Proteomes" id="UP001218188"/>
    </source>
</evidence>
<accession>A0AAD6WWL0</accession>
<dbReference type="AlphaFoldDB" id="A0AAD6WWL0"/>
<reference evidence="1" key="1">
    <citation type="submission" date="2023-03" db="EMBL/GenBank/DDBJ databases">
        <title>Massive genome expansion in bonnet fungi (Mycena s.s.) driven by repeated elements and novel gene families across ecological guilds.</title>
        <authorList>
            <consortium name="Lawrence Berkeley National Laboratory"/>
            <person name="Harder C.B."/>
            <person name="Miyauchi S."/>
            <person name="Viragh M."/>
            <person name="Kuo A."/>
            <person name="Thoen E."/>
            <person name="Andreopoulos B."/>
            <person name="Lu D."/>
            <person name="Skrede I."/>
            <person name="Drula E."/>
            <person name="Henrissat B."/>
            <person name="Morin E."/>
            <person name="Kohler A."/>
            <person name="Barry K."/>
            <person name="LaButti K."/>
            <person name="Morin E."/>
            <person name="Salamov A."/>
            <person name="Lipzen A."/>
            <person name="Mereny Z."/>
            <person name="Hegedus B."/>
            <person name="Baldrian P."/>
            <person name="Stursova M."/>
            <person name="Weitz H."/>
            <person name="Taylor A."/>
            <person name="Grigoriev I.V."/>
            <person name="Nagy L.G."/>
            <person name="Martin F."/>
            <person name="Kauserud H."/>
        </authorList>
    </citation>
    <scope>NUCLEOTIDE SEQUENCE</scope>
    <source>
        <strain evidence="1">CBHHK200</strain>
    </source>
</reference>
<comment type="caution">
    <text evidence="1">The sequence shown here is derived from an EMBL/GenBank/DDBJ whole genome shotgun (WGS) entry which is preliminary data.</text>
</comment>
<proteinExistence type="predicted"/>
<protein>
    <submittedName>
        <fullName evidence="1">Uncharacterized protein</fullName>
    </submittedName>
</protein>